<evidence type="ECO:0000256" key="8">
    <source>
        <dbReference type="PROSITE-ProRule" id="PRU00094"/>
    </source>
</evidence>
<dbReference type="CDD" id="cd00202">
    <property type="entry name" value="ZnF_GATA"/>
    <property type="match status" value="2"/>
</dbReference>
<dbReference type="InterPro" id="IPR000679">
    <property type="entry name" value="Znf_GATA"/>
</dbReference>
<organism evidence="10 11">
    <name type="scientific">Funneliformis caledonium</name>
    <dbReference type="NCBI Taxonomy" id="1117310"/>
    <lineage>
        <taxon>Eukaryota</taxon>
        <taxon>Fungi</taxon>
        <taxon>Fungi incertae sedis</taxon>
        <taxon>Mucoromycota</taxon>
        <taxon>Glomeromycotina</taxon>
        <taxon>Glomeromycetes</taxon>
        <taxon>Glomerales</taxon>
        <taxon>Glomeraceae</taxon>
        <taxon>Funneliformis</taxon>
    </lineage>
</organism>
<dbReference type="Proteomes" id="UP000789570">
    <property type="component" value="Unassembled WGS sequence"/>
</dbReference>
<dbReference type="InterPro" id="IPR039355">
    <property type="entry name" value="Transcription_factor_GATA"/>
</dbReference>
<gene>
    <name evidence="10" type="ORF">FCALED_LOCUS11069</name>
</gene>
<protein>
    <submittedName>
        <fullName evidence="10">3583_t:CDS:1</fullName>
    </submittedName>
</protein>
<dbReference type="GO" id="GO:0008270">
    <property type="term" value="F:zinc ion binding"/>
    <property type="evidence" value="ECO:0007669"/>
    <property type="project" value="UniProtKB-KW"/>
</dbReference>
<evidence type="ECO:0000256" key="3">
    <source>
        <dbReference type="ARBA" id="ARBA00022771"/>
    </source>
</evidence>
<dbReference type="GO" id="GO:0000981">
    <property type="term" value="F:DNA-binding transcription factor activity, RNA polymerase II-specific"/>
    <property type="evidence" value="ECO:0007669"/>
    <property type="project" value="TreeGrafter"/>
</dbReference>
<evidence type="ECO:0000256" key="6">
    <source>
        <dbReference type="ARBA" id="ARBA00023163"/>
    </source>
</evidence>
<dbReference type="SUPFAM" id="SSF57716">
    <property type="entry name" value="Glucocorticoid receptor-like (DNA-binding domain)"/>
    <property type="match status" value="2"/>
</dbReference>
<dbReference type="OrthoDB" id="515401at2759"/>
<dbReference type="GO" id="GO:0000122">
    <property type="term" value="P:negative regulation of transcription by RNA polymerase II"/>
    <property type="evidence" value="ECO:0007669"/>
    <property type="project" value="TreeGrafter"/>
</dbReference>
<evidence type="ECO:0000256" key="5">
    <source>
        <dbReference type="ARBA" id="ARBA00023015"/>
    </source>
</evidence>
<dbReference type="AlphaFoldDB" id="A0A9N9H1K2"/>
<evidence type="ECO:0000256" key="2">
    <source>
        <dbReference type="ARBA" id="ARBA00022723"/>
    </source>
</evidence>
<dbReference type="EMBL" id="CAJVPQ010004427">
    <property type="protein sequence ID" value="CAG8651119.1"/>
    <property type="molecule type" value="Genomic_DNA"/>
</dbReference>
<dbReference type="GO" id="GO:0005634">
    <property type="term" value="C:nucleus"/>
    <property type="evidence" value="ECO:0007669"/>
    <property type="project" value="UniProtKB-SubCell"/>
</dbReference>
<comment type="subcellular location">
    <subcellularLocation>
        <location evidence="1">Nucleus</location>
    </subcellularLocation>
</comment>
<sequence>MTAIGEKTVFFALTCSITMDIIVIFADNMKSRFMYCLMTCIEGISFHQFKIPPFDDRYQANATLYFKNTYGNILGIFKLDESFTAPITTTTNLSTYISTTTSSTTNAPISPPYSQRSCFNCNVSSSIVWRYGEDGKPFCNACGLYLRTRGTNRPYENVNGNVHVIRTKHKAKVIQTCIICGTNTTSAWRKYGGDTRCNRCGLFYKSNGYDKSHSFTLGD</sequence>
<keyword evidence="11" id="KW-1185">Reference proteome</keyword>
<dbReference type="PANTHER" id="PTHR10071:SF335">
    <property type="entry name" value="IRON-SENSING TRANSCRIPTIONAL REPRESSOR-RELATED"/>
    <property type="match status" value="1"/>
</dbReference>
<name>A0A9N9H1K2_9GLOM</name>
<proteinExistence type="predicted"/>
<keyword evidence="6" id="KW-0804">Transcription</keyword>
<keyword evidence="3 8" id="KW-0863">Zinc-finger</keyword>
<keyword evidence="2" id="KW-0479">Metal-binding</keyword>
<dbReference type="PANTHER" id="PTHR10071">
    <property type="entry name" value="TRANSCRIPTION FACTOR GATA FAMILY MEMBER"/>
    <property type="match status" value="1"/>
</dbReference>
<keyword evidence="5" id="KW-0805">Transcription regulation</keyword>
<keyword evidence="4" id="KW-0862">Zinc</keyword>
<dbReference type="PROSITE" id="PS50114">
    <property type="entry name" value="GATA_ZN_FINGER_2"/>
    <property type="match status" value="2"/>
</dbReference>
<accession>A0A9N9H1K2</accession>
<evidence type="ECO:0000256" key="4">
    <source>
        <dbReference type="ARBA" id="ARBA00022833"/>
    </source>
</evidence>
<dbReference type="InterPro" id="IPR013088">
    <property type="entry name" value="Znf_NHR/GATA"/>
</dbReference>
<evidence type="ECO:0000259" key="9">
    <source>
        <dbReference type="PROSITE" id="PS50114"/>
    </source>
</evidence>
<evidence type="ECO:0000256" key="7">
    <source>
        <dbReference type="ARBA" id="ARBA00023242"/>
    </source>
</evidence>
<dbReference type="GO" id="GO:0000978">
    <property type="term" value="F:RNA polymerase II cis-regulatory region sequence-specific DNA binding"/>
    <property type="evidence" value="ECO:0007669"/>
    <property type="project" value="TreeGrafter"/>
</dbReference>
<feature type="domain" description="GATA-type" evidence="9">
    <location>
        <begin position="112"/>
        <end position="168"/>
    </location>
</feature>
<evidence type="ECO:0000256" key="1">
    <source>
        <dbReference type="ARBA" id="ARBA00004123"/>
    </source>
</evidence>
<dbReference type="Pfam" id="PF00320">
    <property type="entry name" value="GATA"/>
    <property type="match status" value="1"/>
</dbReference>
<keyword evidence="7" id="KW-0539">Nucleus</keyword>
<dbReference type="SMART" id="SM00401">
    <property type="entry name" value="ZnF_GATA"/>
    <property type="match status" value="2"/>
</dbReference>
<comment type="caution">
    <text evidence="10">The sequence shown here is derived from an EMBL/GenBank/DDBJ whole genome shotgun (WGS) entry which is preliminary data.</text>
</comment>
<reference evidence="10" key="1">
    <citation type="submission" date="2021-06" db="EMBL/GenBank/DDBJ databases">
        <authorList>
            <person name="Kallberg Y."/>
            <person name="Tangrot J."/>
            <person name="Rosling A."/>
        </authorList>
    </citation>
    <scope>NUCLEOTIDE SEQUENCE</scope>
    <source>
        <strain evidence="10">UK204</strain>
    </source>
</reference>
<feature type="domain" description="GATA-type" evidence="9">
    <location>
        <begin position="177"/>
        <end position="211"/>
    </location>
</feature>
<evidence type="ECO:0000313" key="10">
    <source>
        <dbReference type="EMBL" id="CAG8651119.1"/>
    </source>
</evidence>
<evidence type="ECO:0000313" key="11">
    <source>
        <dbReference type="Proteomes" id="UP000789570"/>
    </source>
</evidence>
<dbReference type="Gene3D" id="3.30.50.10">
    <property type="entry name" value="Erythroid Transcription Factor GATA-1, subunit A"/>
    <property type="match status" value="2"/>
</dbReference>
<dbReference type="GO" id="GO:0045944">
    <property type="term" value="P:positive regulation of transcription by RNA polymerase II"/>
    <property type="evidence" value="ECO:0007669"/>
    <property type="project" value="TreeGrafter"/>
</dbReference>